<keyword evidence="3" id="KW-1185">Reference proteome</keyword>
<proteinExistence type="predicted"/>
<dbReference type="AlphaFoldDB" id="A0A448XFZ1"/>
<dbReference type="EMBL" id="CAAALY010250904">
    <property type="protein sequence ID" value="VEL35886.1"/>
    <property type="molecule type" value="Genomic_DNA"/>
</dbReference>
<gene>
    <name evidence="2" type="ORF">PXEA_LOCUS29326</name>
</gene>
<comment type="caution">
    <text evidence="2">The sequence shown here is derived from an EMBL/GenBank/DDBJ whole genome shotgun (WGS) entry which is preliminary data.</text>
</comment>
<protein>
    <submittedName>
        <fullName evidence="2">Uncharacterized protein</fullName>
    </submittedName>
</protein>
<evidence type="ECO:0000313" key="3">
    <source>
        <dbReference type="Proteomes" id="UP000784294"/>
    </source>
</evidence>
<reference evidence="2" key="1">
    <citation type="submission" date="2018-11" db="EMBL/GenBank/DDBJ databases">
        <authorList>
            <consortium name="Pathogen Informatics"/>
        </authorList>
    </citation>
    <scope>NUCLEOTIDE SEQUENCE</scope>
</reference>
<evidence type="ECO:0000256" key="1">
    <source>
        <dbReference type="SAM" id="MobiDB-lite"/>
    </source>
</evidence>
<feature type="region of interest" description="Disordered" evidence="1">
    <location>
        <begin position="105"/>
        <end position="124"/>
    </location>
</feature>
<feature type="compositionally biased region" description="Low complexity" evidence="1">
    <location>
        <begin position="105"/>
        <end position="119"/>
    </location>
</feature>
<evidence type="ECO:0000313" key="2">
    <source>
        <dbReference type="EMBL" id="VEL35886.1"/>
    </source>
</evidence>
<accession>A0A448XFZ1</accession>
<dbReference type="Proteomes" id="UP000784294">
    <property type="component" value="Unassembled WGS sequence"/>
</dbReference>
<feature type="region of interest" description="Disordered" evidence="1">
    <location>
        <begin position="153"/>
        <end position="225"/>
    </location>
</feature>
<sequence length="288" mass="31745">MNRPVRIPITMLFEWNYIGFRFGYGLPDGGILTSLFINSIWSNSGYLYSYSSRPESLTSGNAPNPQLVCPCHEEPLGWMAAKQHAHTPGSLSSRATTGSFTTSPVIAAASPSSSSPTAIQLGKNSGHHVGRLEEVDGLLGDEEPLGRAVSAIQERDRHAQPHSHSHPHLNPQPPTQEYSQSNQQINYYHRQQHQQSPHHQPDSPLNFYPQPIPRTLTLSSNHNHPPNTYLRSEGMVQPLVSQPSILVIGQASCDEQLQQENSLCQLSSGVLITDLETKESEYDDVAEG</sequence>
<name>A0A448XFZ1_9PLAT</name>
<feature type="compositionally biased region" description="Polar residues" evidence="1">
    <location>
        <begin position="175"/>
        <end position="186"/>
    </location>
</feature>
<organism evidence="2 3">
    <name type="scientific">Protopolystoma xenopodis</name>
    <dbReference type="NCBI Taxonomy" id="117903"/>
    <lineage>
        <taxon>Eukaryota</taxon>
        <taxon>Metazoa</taxon>
        <taxon>Spiralia</taxon>
        <taxon>Lophotrochozoa</taxon>
        <taxon>Platyhelminthes</taxon>
        <taxon>Monogenea</taxon>
        <taxon>Polyopisthocotylea</taxon>
        <taxon>Polystomatidea</taxon>
        <taxon>Polystomatidae</taxon>
        <taxon>Protopolystoma</taxon>
    </lineage>
</organism>
<feature type="compositionally biased region" description="Polar residues" evidence="1">
    <location>
        <begin position="216"/>
        <end position="225"/>
    </location>
</feature>
<feature type="compositionally biased region" description="Low complexity" evidence="1">
    <location>
        <begin position="193"/>
        <end position="204"/>
    </location>
</feature>